<dbReference type="Proteomes" id="UP000006346">
    <property type="component" value="Chromosome"/>
</dbReference>
<sequence>MTGRSAVNMIVLMKPVEMIAWFTQDGIPNPIRCRLGDKVIRVQQVTSISEEKLAGNRMFIYRCQTEINGKLIPFELKFELQTCKWFLFKM</sequence>
<organism evidence="1 2">
    <name type="scientific">Desulfosporosinus orientis (strain ATCC 19365 / DSM 765 / NCIMB 8382 / VKM B-1628 / Singapore I)</name>
    <name type="common">Desulfotomaculum orientis</name>
    <dbReference type="NCBI Taxonomy" id="768706"/>
    <lineage>
        <taxon>Bacteria</taxon>
        <taxon>Bacillati</taxon>
        <taxon>Bacillota</taxon>
        <taxon>Clostridia</taxon>
        <taxon>Eubacteriales</taxon>
        <taxon>Desulfitobacteriaceae</taxon>
        <taxon>Desulfosporosinus</taxon>
    </lineage>
</organism>
<dbReference type="PATRIC" id="fig|768706.3.peg.2495"/>
<dbReference type="EMBL" id="CP003108">
    <property type="protein sequence ID" value="AET68045.1"/>
    <property type="molecule type" value="Genomic_DNA"/>
</dbReference>
<reference evidence="1 2" key="2">
    <citation type="journal article" date="2012" name="J. Bacteriol.">
        <title>Complete genome sequences of Desulfosporosinus orientis DSM765T, Desulfosporosinus youngiae DSM17734T, Desulfosporosinus meridiei DSM13257T, and Desulfosporosinus acidiphilus DSM22704T.</title>
        <authorList>
            <person name="Pester M."/>
            <person name="Brambilla E."/>
            <person name="Alazard D."/>
            <person name="Rattei T."/>
            <person name="Weinmaier T."/>
            <person name="Han J."/>
            <person name="Lucas S."/>
            <person name="Lapidus A."/>
            <person name="Cheng J.F."/>
            <person name="Goodwin L."/>
            <person name="Pitluck S."/>
            <person name="Peters L."/>
            <person name="Ovchinnikova G."/>
            <person name="Teshima H."/>
            <person name="Detter J.C."/>
            <person name="Han C.S."/>
            <person name="Tapia R."/>
            <person name="Land M.L."/>
            <person name="Hauser L."/>
            <person name="Kyrpides N.C."/>
            <person name="Ivanova N.N."/>
            <person name="Pagani I."/>
            <person name="Huntmann M."/>
            <person name="Wei C.L."/>
            <person name="Davenport K.W."/>
            <person name="Daligault H."/>
            <person name="Chain P.S."/>
            <person name="Chen A."/>
            <person name="Mavromatis K."/>
            <person name="Markowitz V."/>
            <person name="Szeto E."/>
            <person name="Mikhailova N."/>
            <person name="Pati A."/>
            <person name="Wagner M."/>
            <person name="Woyke T."/>
            <person name="Ollivier B."/>
            <person name="Klenk H.P."/>
            <person name="Spring S."/>
            <person name="Loy A."/>
        </authorList>
    </citation>
    <scope>NUCLEOTIDE SEQUENCE [LARGE SCALE GENOMIC DNA]</scope>
    <source>
        <strain evidence="2">ATCC 19365 / DSM 765 / NCIMB 8382 / VKM B-1628</strain>
    </source>
</reference>
<dbReference type="AlphaFoldDB" id="G7WGG8"/>
<accession>G7WGG8</accession>
<name>G7WGG8_DESOD</name>
<protein>
    <submittedName>
        <fullName evidence="1">Uncharacterized protein</fullName>
    </submittedName>
</protein>
<proteinExistence type="predicted"/>
<evidence type="ECO:0000313" key="2">
    <source>
        <dbReference type="Proteomes" id="UP000006346"/>
    </source>
</evidence>
<dbReference type="HOGENOM" id="CLU_173877_0_0_9"/>
<dbReference type="STRING" id="768706.Desor_2482"/>
<evidence type="ECO:0000313" key="1">
    <source>
        <dbReference type="EMBL" id="AET68045.1"/>
    </source>
</evidence>
<dbReference type="eggNOG" id="ENOG5032Y4P">
    <property type="taxonomic scope" value="Bacteria"/>
</dbReference>
<reference evidence="2" key="1">
    <citation type="submission" date="2011-11" db="EMBL/GenBank/DDBJ databases">
        <title>Complete sequence of Desulfosporosinus orientis DSM 765.</title>
        <authorList>
            <person name="Lucas S."/>
            <person name="Han J."/>
            <person name="Lapidus A."/>
            <person name="Cheng J.-F."/>
            <person name="Goodwin L."/>
            <person name="Pitluck S."/>
            <person name="Peters L."/>
            <person name="Ovchinnikova G."/>
            <person name="Teshima H."/>
            <person name="Detter J.C."/>
            <person name="Han C."/>
            <person name="Tapia R."/>
            <person name="Land M."/>
            <person name="Hauser L."/>
            <person name="Kyrpides N."/>
            <person name="Ivanova N."/>
            <person name="Pagani I."/>
            <person name="Pester M."/>
            <person name="Spring S."/>
            <person name="Ollivier B."/>
            <person name="Rattei T."/>
            <person name="Klenk H.-P."/>
            <person name="Wagner M."/>
            <person name="Loy A."/>
            <person name="Woyke T."/>
        </authorList>
    </citation>
    <scope>NUCLEOTIDE SEQUENCE [LARGE SCALE GENOMIC DNA]</scope>
    <source>
        <strain evidence="2">ATCC 19365 / DSM 765 / NCIMB 8382 / VKM B-1628</strain>
    </source>
</reference>
<dbReference type="KEGG" id="dor:Desor_2482"/>
<keyword evidence="2" id="KW-1185">Reference proteome</keyword>
<gene>
    <name evidence="1" type="ordered locus">Desor_2482</name>
</gene>